<name>A0A0F9RF22_9ZZZZ</name>
<evidence type="ECO:0000313" key="1">
    <source>
        <dbReference type="EMBL" id="KKN53489.1"/>
    </source>
</evidence>
<dbReference type="AlphaFoldDB" id="A0A0F9RF22"/>
<gene>
    <name evidence="1" type="ORF">LCGC14_0601860</name>
</gene>
<dbReference type="EMBL" id="LAZR01000969">
    <property type="protein sequence ID" value="KKN53489.1"/>
    <property type="molecule type" value="Genomic_DNA"/>
</dbReference>
<reference evidence="1" key="1">
    <citation type="journal article" date="2015" name="Nature">
        <title>Complex archaea that bridge the gap between prokaryotes and eukaryotes.</title>
        <authorList>
            <person name="Spang A."/>
            <person name="Saw J.H."/>
            <person name="Jorgensen S.L."/>
            <person name="Zaremba-Niedzwiedzka K."/>
            <person name="Martijn J."/>
            <person name="Lind A.E."/>
            <person name="van Eijk R."/>
            <person name="Schleper C."/>
            <person name="Guy L."/>
            <person name="Ettema T.J."/>
        </authorList>
    </citation>
    <scope>NUCLEOTIDE SEQUENCE</scope>
</reference>
<comment type="caution">
    <text evidence="1">The sequence shown here is derived from an EMBL/GenBank/DDBJ whole genome shotgun (WGS) entry which is preliminary data.</text>
</comment>
<organism evidence="1">
    <name type="scientific">marine sediment metagenome</name>
    <dbReference type="NCBI Taxonomy" id="412755"/>
    <lineage>
        <taxon>unclassified sequences</taxon>
        <taxon>metagenomes</taxon>
        <taxon>ecological metagenomes</taxon>
    </lineage>
</organism>
<protein>
    <submittedName>
        <fullName evidence="1">Uncharacterized protein</fullName>
    </submittedName>
</protein>
<sequence>MGLYNTYGDNLLAQMKVSDILDLTHFGNQDVADIPDGLYITHEGIVIIQNGRIIHEYVPEEIFDKWGLQVNMVKLLHNLNPLTEVMNETIKKNTT</sequence>
<accession>A0A0F9RF22</accession>
<proteinExistence type="predicted"/>